<sequence length="482" mass="53222">MDSKEKNKERDDDRSLSKKILGDEVTGDGLKGRDSGSEFFKKEVVYRSIQVETPQEFTAGVVHRGMAATQPSRDDFGIQNLKLGGGIHAAEEFRVPEGKQRHVGGSRQLPPAPPVTSYGELRKATSARELNVSSSTTKPMNLPGVEGVEGSILLSATAFENNCRMRLPALDLGLIVKTVKKCLENAKCDYEYLEKKAKWKAVTGLECNFLNFVCQLYNAPGNQDGYVFEIARREGDSIIFQKVWRSIREGLEAMNATDFKPEQLKVSPILDAPPPLSPALMEKAPKVDEESLQPLCHMVSSKILEQQLYAAQCTAKMVSSSNETRRVVGNSELIKKLTDCANHINMSEPLPLEHAILRHVTYTLAIVSEELLCAETLANSGCLELCFRVVVGVSPTNGSLQFDTSLNPNIMDLDSRREAARALANMCSFDGGYDELLKANIPDEVGLGKWCEFVEGLIDDKLRAQCKRVVGKVRNMLPQKVV</sequence>
<feature type="region of interest" description="Disordered" evidence="1">
    <location>
        <begin position="98"/>
        <end position="118"/>
    </location>
</feature>
<dbReference type="AlphaFoldDB" id="A0A9W7F682"/>
<dbReference type="Proteomes" id="UP001165122">
    <property type="component" value="Unassembled WGS sequence"/>
</dbReference>
<proteinExistence type="predicted"/>
<dbReference type="Gene3D" id="1.25.10.10">
    <property type="entry name" value="Leucine-rich Repeat Variant"/>
    <property type="match status" value="1"/>
</dbReference>
<gene>
    <name evidence="2" type="ORF">TrLO_g7417</name>
</gene>
<dbReference type="SUPFAM" id="SSF48371">
    <property type="entry name" value="ARM repeat"/>
    <property type="match status" value="1"/>
</dbReference>
<feature type="region of interest" description="Disordered" evidence="1">
    <location>
        <begin position="1"/>
        <end position="34"/>
    </location>
</feature>
<evidence type="ECO:0000313" key="3">
    <source>
        <dbReference type="Proteomes" id="UP001165122"/>
    </source>
</evidence>
<organism evidence="2 3">
    <name type="scientific">Triparma laevis f. longispina</name>
    <dbReference type="NCBI Taxonomy" id="1714387"/>
    <lineage>
        <taxon>Eukaryota</taxon>
        <taxon>Sar</taxon>
        <taxon>Stramenopiles</taxon>
        <taxon>Ochrophyta</taxon>
        <taxon>Bolidophyceae</taxon>
        <taxon>Parmales</taxon>
        <taxon>Triparmaceae</taxon>
        <taxon>Triparma</taxon>
    </lineage>
</organism>
<reference evidence="3" key="1">
    <citation type="journal article" date="2023" name="Commun. Biol.">
        <title>Genome analysis of Parmales, the sister group of diatoms, reveals the evolutionary specialization of diatoms from phago-mixotrophs to photoautotrophs.</title>
        <authorList>
            <person name="Ban H."/>
            <person name="Sato S."/>
            <person name="Yoshikawa S."/>
            <person name="Yamada K."/>
            <person name="Nakamura Y."/>
            <person name="Ichinomiya M."/>
            <person name="Sato N."/>
            <person name="Blanc-Mathieu R."/>
            <person name="Endo H."/>
            <person name="Kuwata A."/>
            <person name="Ogata H."/>
        </authorList>
    </citation>
    <scope>NUCLEOTIDE SEQUENCE [LARGE SCALE GENOMIC DNA]</scope>
    <source>
        <strain evidence="3">NIES 3700</strain>
    </source>
</reference>
<dbReference type="InterPro" id="IPR016024">
    <property type="entry name" value="ARM-type_fold"/>
</dbReference>
<accession>A0A9W7F682</accession>
<dbReference type="OrthoDB" id="10480476at2759"/>
<keyword evidence="3" id="KW-1185">Reference proteome</keyword>
<dbReference type="EMBL" id="BRXW01000042">
    <property type="protein sequence ID" value="GMI02329.1"/>
    <property type="molecule type" value="Genomic_DNA"/>
</dbReference>
<feature type="compositionally biased region" description="Basic and acidic residues" evidence="1">
    <location>
        <begin position="1"/>
        <end position="22"/>
    </location>
</feature>
<protein>
    <submittedName>
        <fullName evidence="2">Uncharacterized protein</fullName>
    </submittedName>
</protein>
<evidence type="ECO:0000313" key="2">
    <source>
        <dbReference type="EMBL" id="GMI02329.1"/>
    </source>
</evidence>
<name>A0A9W7F682_9STRA</name>
<dbReference type="InterPro" id="IPR011989">
    <property type="entry name" value="ARM-like"/>
</dbReference>
<evidence type="ECO:0000256" key="1">
    <source>
        <dbReference type="SAM" id="MobiDB-lite"/>
    </source>
</evidence>
<comment type="caution">
    <text evidence="2">The sequence shown here is derived from an EMBL/GenBank/DDBJ whole genome shotgun (WGS) entry which is preliminary data.</text>
</comment>